<dbReference type="PANTHER" id="PTHR47053">
    <property type="entry name" value="MUREIN DD-ENDOPEPTIDASE MEPH-RELATED"/>
    <property type="match status" value="1"/>
</dbReference>
<sequence length="220" mass="24603" precursor="true">MKKKIAVFMVTVFISVFISALAFVNTTYADYHTERILLKQGMRTSEVYNLQDDLRALGYLNVNPTGYFGNLTYQAVKNYQKDKNVAVDGIVGPVTSRLIKEDLIVQKAKSYMEVPYVWGGTSPSGFDCSGFTHYVMLKNNITIPRTSSTQYNSGYWVSKSQLKKGDLVFFTTYKSGPSHVGIYIGNNQFIHASSGAGKVTISNLNSTYYAQRYIGAKRVI</sequence>
<organism evidence="7 8">
    <name type="scientific">Acetivibrio clariflavus (strain DSM 19732 / NBRC 101661 / EBR45)</name>
    <name type="common">Clostridium clariflavum</name>
    <dbReference type="NCBI Taxonomy" id="720554"/>
    <lineage>
        <taxon>Bacteria</taxon>
        <taxon>Bacillati</taxon>
        <taxon>Bacillota</taxon>
        <taxon>Clostridia</taxon>
        <taxon>Eubacteriales</taxon>
        <taxon>Oscillospiraceae</taxon>
        <taxon>Acetivibrio</taxon>
    </lineage>
</organism>
<evidence type="ECO:0000259" key="6">
    <source>
        <dbReference type="PROSITE" id="PS51935"/>
    </source>
</evidence>
<reference evidence="8" key="1">
    <citation type="submission" date="2011-12" db="EMBL/GenBank/DDBJ databases">
        <title>Complete sequence of Clostridium clariflavum DSM 19732.</title>
        <authorList>
            <consortium name="US DOE Joint Genome Institute"/>
            <person name="Lucas S."/>
            <person name="Han J."/>
            <person name="Lapidus A."/>
            <person name="Cheng J.-F."/>
            <person name="Goodwin L."/>
            <person name="Pitluck S."/>
            <person name="Peters L."/>
            <person name="Teshima H."/>
            <person name="Detter J.C."/>
            <person name="Han C."/>
            <person name="Tapia R."/>
            <person name="Land M."/>
            <person name="Hauser L."/>
            <person name="Kyrpides N."/>
            <person name="Ivanova N."/>
            <person name="Pagani I."/>
            <person name="Kitzmiller T."/>
            <person name="Lynd L."/>
            <person name="Izquierdo J."/>
            <person name="Woyke T."/>
        </authorList>
    </citation>
    <scope>NUCLEOTIDE SEQUENCE [LARGE SCALE GENOMIC DNA]</scope>
    <source>
        <strain evidence="8">DSM 19732 / NBRC 101661 / EBR45</strain>
    </source>
</reference>
<feature type="chain" id="PRO_5038987508" evidence="5">
    <location>
        <begin position="23"/>
        <end position="220"/>
    </location>
</feature>
<dbReference type="SUPFAM" id="SSF54001">
    <property type="entry name" value="Cysteine proteinases"/>
    <property type="match status" value="1"/>
</dbReference>
<dbReference type="Gene3D" id="1.10.101.10">
    <property type="entry name" value="PGBD-like superfamily/PGBD"/>
    <property type="match status" value="1"/>
</dbReference>
<evidence type="ECO:0000256" key="5">
    <source>
        <dbReference type="SAM" id="SignalP"/>
    </source>
</evidence>
<dbReference type="InterPro" id="IPR036365">
    <property type="entry name" value="PGBD-like_sf"/>
</dbReference>
<evidence type="ECO:0000256" key="4">
    <source>
        <dbReference type="ARBA" id="ARBA00022807"/>
    </source>
</evidence>
<reference evidence="7 8" key="2">
    <citation type="journal article" date="2012" name="Stand. Genomic Sci.">
        <title>Complete Genome Sequence of Clostridium clariflavum DSM 19732.</title>
        <authorList>
            <person name="Izquierdo J.A."/>
            <person name="Goodwin L."/>
            <person name="Davenport K.W."/>
            <person name="Teshima H."/>
            <person name="Bruce D."/>
            <person name="Detter C."/>
            <person name="Tapia R."/>
            <person name="Han S."/>
            <person name="Land M."/>
            <person name="Hauser L."/>
            <person name="Jeffries C.D."/>
            <person name="Han J."/>
            <person name="Pitluck S."/>
            <person name="Nolan M."/>
            <person name="Chen A."/>
            <person name="Huntemann M."/>
            <person name="Mavromatis K."/>
            <person name="Mikhailova N."/>
            <person name="Liolios K."/>
            <person name="Woyke T."/>
            <person name="Lynd L.R."/>
        </authorList>
    </citation>
    <scope>NUCLEOTIDE SEQUENCE [LARGE SCALE GENOMIC DNA]</scope>
    <source>
        <strain evidence="8">DSM 19732 / NBRC 101661 / EBR45</strain>
    </source>
</reference>
<dbReference type="MEROPS" id="C40.006"/>
<dbReference type="InterPro" id="IPR051202">
    <property type="entry name" value="Peptidase_C40"/>
</dbReference>
<gene>
    <name evidence="7" type="ordered locus">Clocl_0394</name>
</gene>
<dbReference type="InterPro" id="IPR036366">
    <property type="entry name" value="PGBDSf"/>
</dbReference>
<dbReference type="STRING" id="720554.Clocl_0394"/>
<accession>G8M2P9</accession>
<dbReference type="SUPFAM" id="SSF47090">
    <property type="entry name" value="PGBD-like"/>
    <property type="match status" value="1"/>
</dbReference>
<keyword evidence="4" id="KW-0788">Thiol protease</keyword>
<dbReference type="EMBL" id="CP003065">
    <property type="protein sequence ID" value="AEV67123.1"/>
    <property type="molecule type" value="Genomic_DNA"/>
</dbReference>
<dbReference type="RefSeq" id="WP_014253755.1">
    <property type="nucleotide sequence ID" value="NC_016627.1"/>
</dbReference>
<protein>
    <submittedName>
        <fullName evidence="7">Cell wall-associated hydrolase, invasion-associated protein</fullName>
    </submittedName>
</protein>
<dbReference type="eggNOG" id="COG0791">
    <property type="taxonomic scope" value="Bacteria"/>
</dbReference>
<dbReference type="Pfam" id="PF00877">
    <property type="entry name" value="NLPC_P60"/>
    <property type="match status" value="1"/>
</dbReference>
<dbReference type="HOGENOM" id="CLU_016043_1_6_9"/>
<dbReference type="AlphaFoldDB" id="G8M2P9"/>
<dbReference type="OrthoDB" id="9808890at2"/>
<feature type="signal peptide" evidence="5">
    <location>
        <begin position="1"/>
        <end position="22"/>
    </location>
</feature>
<evidence type="ECO:0000256" key="1">
    <source>
        <dbReference type="ARBA" id="ARBA00007074"/>
    </source>
</evidence>
<dbReference type="Gene3D" id="3.90.1720.10">
    <property type="entry name" value="endopeptidase domain like (from Nostoc punctiforme)"/>
    <property type="match status" value="1"/>
</dbReference>
<keyword evidence="2" id="KW-0645">Protease</keyword>
<dbReference type="GO" id="GO:0008234">
    <property type="term" value="F:cysteine-type peptidase activity"/>
    <property type="evidence" value="ECO:0007669"/>
    <property type="project" value="UniProtKB-KW"/>
</dbReference>
<dbReference type="Proteomes" id="UP000005435">
    <property type="component" value="Chromosome"/>
</dbReference>
<dbReference type="KEGG" id="ccl:Clocl_0394"/>
<evidence type="ECO:0000256" key="2">
    <source>
        <dbReference type="ARBA" id="ARBA00022670"/>
    </source>
</evidence>
<dbReference type="InterPro" id="IPR000064">
    <property type="entry name" value="NLP_P60_dom"/>
</dbReference>
<dbReference type="GO" id="GO:0006508">
    <property type="term" value="P:proteolysis"/>
    <property type="evidence" value="ECO:0007669"/>
    <property type="project" value="UniProtKB-KW"/>
</dbReference>
<name>G8M2P9_ACECE</name>
<dbReference type="PANTHER" id="PTHR47053:SF1">
    <property type="entry name" value="MUREIN DD-ENDOPEPTIDASE MEPH-RELATED"/>
    <property type="match status" value="1"/>
</dbReference>
<dbReference type="PROSITE" id="PS51935">
    <property type="entry name" value="NLPC_P60"/>
    <property type="match status" value="1"/>
</dbReference>
<evidence type="ECO:0000256" key="3">
    <source>
        <dbReference type="ARBA" id="ARBA00022801"/>
    </source>
</evidence>
<comment type="similarity">
    <text evidence="1">Belongs to the peptidase C40 family.</text>
</comment>
<dbReference type="InterPro" id="IPR038765">
    <property type="entry name" value="Papain-like_cys_pep_sf"/>
</dbReference>
<dbReference type="InterPro" id="IPR002477">
    <property type="entry name" value="Peptidoglycan-bd-like"/>
</dbReference>
<dbReference type="Pfam" id="PF01471">
    <property type="entry name" value="PG_binding_1"/>
    <property type="match status" value="1"/>
</dbReference>
<keyword evidence="8" id="KW-1185">Reference proteome</keyword>
<keyword evidence="5" id="KW-0732">Signal</keyword>
<keyword evidence="3 7" id="KW-0378">Hydrolase</keyword>
<feature type="domain" description="NlpC/P60" evidence="6">
    <location>
        <begin position="98"/>
        <end position="220"/>
    </location>
</feature>
<evidence type="ECO:0000313" key="7">
    <source>
        <dbReference type="EMBL" id="AEV67123.1"/>
    </source>
</evidence>
<proteinExistence type="inferred from homology"/>
<evidence type="ECO:0000313" key="8">
    <source>
        <dbReference type="Proteomes" id="UP000005435"/>
    </source>
</evidence>